<protein>
    <recommendedName>
        <fullName evidence="3">Methyl-accepting transducer domain-containing protein</fullName>
    </recommendedName>
</protein>
<keyword evidence="2" id="KW-1185">Reference proteome</keyword>
<reference evidence="1 2" key="1">
    <citation type="submission" date="2018-12" db="EMBL/GenBank/DDBJ databases">
        <title>Complete genome sequence of Iodobacter sp. H11R3.</title>
        <authorList>
            <person name="Bae J.-W."/>
        </authorList>
    </citation>
    <scope>NUCLEOTIDE SEQUENCE [LARGE SCALE GENOMIC DNA]</scope>
    <source>
        <strain evidence="1 2">H11R3</strain>
    </source>
</reference>
<dbReference type="Gene3D" id="1.10.287.950">
    <property type="entry name" value="Methyl-accepting chemotaxis protein"/>
    <property type="match status" value="1"/>
</dbReference>
<accession>A0A3S8ZXE1</accession>
<proteinExistence type="predicted"/>
<name>A0A3S8ZXE1_9NEIS</name>
<organism evidence="1 2">
    <name type="scientific">Iodobacter ciconiae</name>
    <dbReference type="NCBI Taxonomy" id="2496266"/>
    <lineage>
        <taxon>Bacteria</taxon>
        <taxon>Pseudomonadati</taxon>
        <taxon>Pseudomonadota</taxon>
        <taxon>Betaproteobacteria</taxon>
        <taxon>Neisseriales</taxon>
        <taxon>Chitinibacteraceae</taxon>
        <taxon>Iodobacter</taxon>
    </lineage>
</organism>
<sequence>MEFILSVEISISDQVNTLALNVALAAARTGKAGR</sequence>
<gene>
    <name evidence="1" type="ORF">EJO50_08940</name>
</gene>
<dbReference type="SUPFAM" id="SSF58104">
    <property type="entry name" value="Methyl-accepting chemotaxis protein (MCP) signaling domain"/>
    <property type="match status" value="1"/>
</dbReference>
<dbReference type="EMBL" id="CP034433">
    <property type="protein sequence ID" value="AZN38125.1"/>
    <property type="molecule type" value="Genomic_DNA"/>
</dbReference>
<evidence type="ECO:0000313" key="2">
    <source>
        <dbReference type="Proteomes" id="UP000282438"/>
    </source>
</evidence>
<dbReference type="KEGG" id="iod:EJO50_08940"/>
<evidence type="ECO:0008006" key="3">
    <source>
        <dbReference type="Google" id="ProtNLM"/>
    </source>
</evidence>
<dbReference type="AlphaFoldDB" id="A0A3S8ZXE1"/>
<evidence type="ECO:0000313" key="1">
    <source>
        <dbReference type="EMBL" id="AZN38125.1"/>
    </source>
</evidence>
<dbReference type="Proteomes" id="UP000282438">
    <property type="component" value="Chromosome"/>
</dbReference>